<dbReference type="AlphaFoldDB" id="A0A9D4BLR9"/>
<feature type="region of interest" description="Disordered" evidence="3">
    <location>
        <begin position="463"/>
        <end position="553"/>
    </location>
</feature>
<evidence type="ECO:0000256" key="3">
    <source>
        <dbReference type="SAM" id="MobiDB-lite"/>
    </source>
</evidence>
<dbReference type="GO" id="GO:0016615">
    <property type="term" value="F:malate dehydrogenase activity"/>
    <property type="evidence" value="ECO:0007669"/>
    <property type="project" value="InterPro"/>
</dbReference>
<dbReference type="InterPro" id="IPR015955">
    <property type="entry name" value="Lactate_DH/Glyco_Ohase_4_C"/>
</dbReference>
<proteinExistence type="inferred from homology"/>
<dbReference type="InterPro" id="IPR036291">
    <property type="entry name" value="NAD(P)-bd_dom_sf"/>
</dbReference>
<dbReference type="Proteomes" id="UP000828390">
    <property type="component" value="Unassembled WGS sequence"/>
</dbReference>
<organism evidence="5 6">
    <name type="scientific">Dreissena polymorpha</name>
    <name type="common">Zebra mussel</name>
    <name type="synonym">Mytilus polymorpha</name>
    <dbReference type="NCBI Taxonomy" id="45954"/>
    <lineage>
        <taxon>Eukaryota</taxon>
        <taxon>Metazoa</taxon>
        <taxon>Spiralia</taxon>
        <taxon>Lophotrochozoa</taxon>
        <taxon>Mollusca</taxon>
        <taxon>Bivalvia</taxon>
        <taxon>Autobranchia</taxon>
        <taxon>Heteroconchia</taxon>
        <taxon>Euheterodonta</taxon>
        <taxon>Imparidentia</taxon>
        <taxon>Neoheterodontei</taxon>
        <taxon>Myida</taxon>
        <taxon>Dreissenoidea</taxon>
        <taxon>Dreissenidae</taxon>
        <taxon>Dreissena</taxon>
    </lineage>
</organism>
<dbReference type="Gene3D" id="3.40.50.720">
    <property type="entry name" value="NAD(P)-binding Rossmann-like Domain"/>
    <property type="match status" value="1"/>
</dbReference>
<protein>
    <recommendedName>
        <fullName evidence="4">Lactate/malate dehydrogenase C-terminal domain-containing protein</fullName>
    </recommendedName>
</protein>
<dbReference type="InterPro" id="IPR022383">
    <property type="entry name" value="Lactate/malate_DH_C"/>
</dbReference>
<reference evidence="5" key="2">
    <citation type="submission" date="2020-11" db="EMBL/GenBank/DDBJ databases">
        <authorList>
            <person name="McCartney M.A."/>
            <person name="Auch B."/>
            <person name="Kono T."/>
            <person name="Mallez S."/>
            <person name="Becker A."/>
            <person name="Gohl D.M."/>
            <person name="Silverstein K.A.T."/>
            <person name="Koren S."/>
            <person name="Bechman K.B."/>
            <person name="Herman A."/>
            <person name="Abrahante J.E."/>
            <person name="Garbe J."/>
        </authorList>
    </citation>
    <scope>NUCLEOTIDE SEQUENCE</scope>
    <source>
        <strain evidence="5">Duluth1</strain>
        <tissue evidence="5">Whole animal</tissue>
    </source>
</reference>
<evidence type="ECO:0000259" key="4">
    <source>
        <dbReference type="Pfam" id="PF02866"/>
    </source>
</evidence>
<comment type="similarity">
    <text evidence="1">Belongs to the LDH/MDH superfamily. MDH type 2 family.</text>
</comment>
<feature type="compositionally biased region" description="Acidic residues" evidence="3">
    <location>
        <begin position="534"/>
        <end position="546"/>
    </location>
</feature>
<feature type="compositionally biased region" description="Basic and acidic residues" evidence="3">
    <location>
        <begin position="485"/>
        <end position="514"/>
    </location>
</feature>
<evidence type="ECO:0000256" key="2">
    <source>
        <dbReference type="ARBA" id="ARBA00023002"/>
    </source>
</evidence>
<dbReference type="OrthoDB" id="1510206at2759"/>
<evidence type="ECO:0000313" key="6">
    <source>
        <dbReference type="Proteomes" id="UP000828390"/>
    </source>
</evidence>
<gene>
    <name evidence="5" type="ORF">DPMN_074514</name>
</gene>
<accession>A0A9D4BLR9</accession>
<dbReference type="FunFam" id="3.40.50.720:FF:000144">
    <property type="entry name" value="Malate dehydrogenase [NADP]"/>
    <property type="match status" value="1"/>
</dbReference>
<dbReference type="GO" id="GO:0016616">
    <property type="term" value="F:oxidoreductase activity, acting on the CH-OH group of donors, NAD or NADP as acceptor"/>
    <property type="evidence" value="ECO:0007669"/>
    <property type="project" value="InterPro"/>
</dbReference>
<dbReference type="PANTHER" id="PTHR23382">
    <property type="entry name" value="MALATE DEHYDROGENASE"/>
    <property type="match status" value="1"/>
</dbReference>
<comment type="caution">
    <text evidence="5">The sequence shown here is derived from an EMBL/GenBank/DDBJ whole genome shotgun (WGS) entry which is preliminary data.</text>
</comment>
<dbReference type="SUPFAM" id="SSF51735">
    <property type="entry name" value="NAD(P)-binding Rossmann-fold domains"/>
    <property type="match status" value="1"/>
</dbReference>
<dbReference type="GO" id="GO:0006108">
    <property type="term" value="P:malate metabolic process"/>
    <property type="evidence" value="ECO:0007669"/>
    <property type="project" value="InterPro"/>
</dbReference>
<name>A0A9D4BLR9_DREPO</name>
<evidence type="ECO:0000256" key="1">
    <source>
        <dbReference type="ARBA" id="ARBA00009613"/>
    </source>
</evidence>
<dbReference type="EMBL" id="JAIWYP010000015">
    <property type="protein sequence ID" value="KAH3699556.1"/>
    <property type="molecule type" value="Genomic_DNA"/>
</dbReference>
<dbReference type="Pfam" id="PF02866">
    <property type="entry name" value="Ldh_1_C"/>
    <property type="match status" value="1"/>
</dbReference>
<sequence length="553" mass="61123">MAKFVIAGQADCPYYARAELLGDKLAINLPDFKLHKIVKTQDEWQSWLVQTCQTRGWRHEKSPLIWRELIDRGGKGVLIGGANEFQEYAQGYYGIESSLMSDNMQKIAAENEKCKSEIDQITAAFKAQSQPVHVCITNASSNICYNMIDSLCRGDIFGGDTELIIHLLDTPEKEEYLNGVKMEAEDLARGLLRGVVVENEVESAFRGCSYIVLLDDIQKGEKSKEEWIKENCVLFINYAKTIAAVADPSVKVLIAGFGPVNFNAYMMIRIAPTIPRQNIVALSRLVENHAKSVIGERLKVNTSGVVDMIVWGNPNGGHFIDLSRCRVHGYDGAIVGPDSFSLSSLEMVYDKKWLETEFLDLVKTKKSRTEEALNHTATLSIATAVNSTLKHWCQGSPSGQMFSLGVCSEGWYGVPQDLVFSFPVTFHPKGNWNVVQDIELFAEVNAKLLEAVKDIESEIEVIYPRPKPPTPEPADANNSALQTADKTEGAEQRLETIVEEKKETTSDEGEKTATDGEASASAGEATDTPKPAEESGEVTQTEDDKGEEQLPTE</sequence>
<evidence type="ECO:0000313" key="5">
    <source>
        <dbReference type="EMBL" id="KAH3699556.1"/>
    </source>
</evidence>
<keyword evidence="6" id="KW-1185">Reference proteome</keyword>
<keyword evidence="2" id="KW-0560">Oxidoreductase</keyword>
<feature type="domain" description="Lactate/malate dehydrogenase C-terminal" evidence="4">
    <location>
        <begin position="287"/>
        <end position="460"/>
    </location>
</feature>
<dbReference type="InterPro" id="IPR010945">
    <property type="entry name" value="Malate_DH_type2"/>
</dbReference>
<reference evidence="5" key="1">
    <citation type="journal article" date="2019" name="bioRxiv">
        <title>The Genome of the Zebra Mussel, Dreissena polymorpha: A Resource for Invasive Species Research.</title>
        <authorList>
            <person name="McCartney M.A."/>
            <person name="Auch B."/>
            <person name="Kono T."/>
            <person name="Mallez S."/>
            <person name="Zhang Y."/>
            <person name="Obille A."/>
            <person name="Becker A."/>
            <person name="Abrahante J.E."/>
            <person name="Garbe J."/>
            <person name="Badalamenti J.P."/>
            <person name="Herman A."/>
            <person name="Mangelson H."/>
            <person name="Liachko I."/>
            <person name="Sullivan S."/>
            <person name="Sone E.D."/>
            <person name="Koren S."/>
            <person name="Silverstein K.A.T."/>
            <person name="Beckman K.B."/>
            <person name="Gohl D.M."/>
        </authorList>
    </citation>
    <scope>NUCLEOTIDE SEQUENCE</scope>
    <source>
        <strain evidence="5">Duluth1</strain>
        <tissue evidence="5">Whole animal</tissue>
    </source>
</reference>
<dbReference type="Gene3D" id="3.90.110.10">
    <property type="entry name" value="Lactate dehydrogenase/glycoside hydrolase, family 4, C-terminal"/>
    <property type="match status" value="1"/>
</dbReference>
<dbReference type="SUPFAM" id="SSF56327">
    <property type="entry name" value="LDH C-terminal domain-like"/>
    <property type="match status" value="1"/>
</dbReference>